<evidence type="ECO:0000256" key="2">
    <source>
        <dbReference type="SAM" id="Phobius"/>
    </source>
</evidence>
<keyword evidence="2" id="KW-0812">Transmembrane</keyword>
<gene>
    <name evidence="3" type="ORF">IEO21_04463</name>
</gene>
<feature type="region of interest" description="Disordered" evidence="1">
    <location>
        <begin position="1"/>
        <end position="45"/>
    </location>
</feature>
<feature type="compositionally biased region" description="Polar residues" evidence="1">
    <location>
        <begin position="7"/>
        <end position="19"/>
    </location>
</feature>
<accession>A0A8H7P3X5</accession>
<organism evidence="3 4">
    <name type="scientific">Rhodonia placenta</name>
    <dbReference type="NCBI Taxonomy" id="104341"/>
    <lineage>
        <taxon>Eukaryota</taxon>
        <taxon>Fungi</taxon>
        <taxon>Dikarya</taxon>
        <taxon>Basidiomycota</taxon>
        <taxon>Agaricomycotina</taxon>
        <taxon>Agaricomycetes</taxon>
        <taxon>Polyporales</taxon>
        <taxon>Adustoporiaceae</taxon>
        <taxon>Rhodonia</taxon>
    </lineage>
</organism>
<evidence type="ECO:0000313" key="4">
    <source>
        <dbReference type="Proteomes" id="UP000639403"/>
    </source>
</evidence>
<feature type="compositionally biased region" description="Pro residues" evidence="1">
    <location>
        <begin position="24"/>
        <end position="33"/>
    </location>
</feature>
<evidence type="ECO:0000256" key="1">
    <source>
        <dbReference type="SAM" id="MobiDB-lite"/>
    </source>
</evidence>
<reference evidence="3" key="2">
    <citation type="journal article" name="Front. Microbiol.">
        <title>Degradative Capacity of Two Strains of Rhodonia placenta: From Phenotype to Genotype.</title>
        <authorList>
            <person name="Kolle M."/>
            <person name="Horta M.A.C."/>
            <person name="Nowrousian M."/>
            <person name="Ohm R.A."/>
            <person name="Benz J.P."/>
            <person name="Pilgard A."/>
        </authorList>
    </citation>
    <scope>NUCLEOTIDE SEQUENCE</scope>
    <source>
        <strain evidence="3">FPRL280</strain>
    </source>
</reference>
<feature type="region of interest" description="Disordered" evidence="1">
    <location>
        <begin position="291"/>
        <end position="359"/>
    </location>
</feature>
<feature type="region of interest" description="Disordered" evidence="1">
    <location>
        <begin position="165"/>
        <end position="189"/>
    </location>
</feature>
<reference evidence="3" key="1">
    <citation type="submission" date="2020-11" db="EMBL/GenBank/DDBJ databases">
        <authorList>
            <person name="Koelle M."/>
            <person name="Horta M.A.C."/>
            <person name="Nowrousian M."/>
            <person name="Ohm R.A."/>
            <person name="Benz P."/>
            <person name="Pilgard A."/>
        </authorList>
    </citation>
    <scope>NUCLEOTIDE SEQUENCE</scope>
    <source>
        <strain evidence="3">FPRL280</strain>
    </source>
</reference>
<comment type="caution">
    <text evidence="3">The sequence shown here is derived from an EMBL/GenBank/DDBJ whole genome shotgun (WGS) entry which is preliminary data.</text>
</comment>
<dbReference type="EMBL" id="JADOXO010000067">
    <property type="protein sequence ID" value="KAF9815603.1"/>
    <property type="molecule type" value="Genomic_DNA"/>
</dbReference>
<evidence type="ECO:0008006" key="5">
    <source>
        <dbReference type="Google" id="ProtNLM"/>
    </source>
</evidence>
<evidence type="ECO:0000313" key="3">
    <source>
        <dbReference type="EMBL" id="KAF9815603.1"/>
    </source>
</evidence>
<proteinExistence type="predicted"/>
<feature type="compositionally biased region" description="Low complexity" evidence="1">
    <location>
        <begin position="34"/>
        <end position="45"/>
    </location>
</feature>
<protein>
    <recommendedName>
        <fullName evidence="5">CS domain-containing protein</fullName>
    </recommendedName>
</protein>
<sequence>MDDNYGYTMSSQRHAQNTISSYPSSPPNEPPPYSMTSSHSSVDSVHGGSGRLVTIHLEKTESIIWPSLIVGPVPVALSRPADGFEEPIYPWASSANIEADYNMDPTSLVLIGLDLCDIREAYADAFEYFVRAWHQASVPSATMRLVTHYLPLNTSLPSDYLTSAVPSEAEGAKDEPSTPTPTASTWLGDPSHGTTQYYLSRIGHDVDLAQLYRCAGMLHHEGRATALLSSAYTGLSSLRSPVVVSGNTGHGYGSNLGGHAHSSEEWKRNQDCAWQYLERARMLNPAIENPLSLRDSESEPSSGAESGSGDAKGSRSGAEPRRKEQQTQFKMPTIEVAKDPPANQPRRRRKKTSGDLSSSFMENCRETSDVDDDRTWYLYIPGLVGAGTALLVVGFLSFSSWRKSQGGS</sequence>
<dbReference type="Proteomes" id="UP000639403">
    <property type="component" value="Unassembled WGS sequence"/>
</dbReference>
<feature type="transmembrane region" description="Helical" evidence="2">
    <location>
        <begin position="376"/>
        <end position="398"/>
    </location>
</feature>
<name>A0A8H7P3X5_9APHY</name>
<keyword evidence="2" id="KW-0472">Membrane</keyword>
<feature type="compositionally biased region" description="Low complexity" evidence="1">
    <location>
        <begin position="299"/>
        <end position="311"/>
    </location>
</feature>
<dbReference type="AlphaFoldDB" id="A0A8H7P3X5"/>
<keyword evidence="2" id="KW-1133">Transmembrane helix</keyword>